<dbReference type="InterPro" id="IPR036188">
    <property type="entry name" value="FAD/NAD-bd_sf"/>
</dbReference>
<evidence type="ECO:0000259" key="7">
    <source>
        <dbReference type="PROSITE" id="PS00624"/>
    </source>
</evidence>
<organism evidence="8 9">
    <name type="scientific">Bosea robiniae</name>
    <dbReference type="NCBI Taxonomy" id="1036780"/>
    <lineage>
        <taxon>Bacteria</taxon>
        <taxon>Pseudomonadati</taxon>
        <taxon>Pseudomonadota</taxon>
        <taxon>Alphaproteobacteria</taxon>
        <taxon>Hyphomicrobiales</taxon>
        <taxon>Boseaceae</taxon>
        <taxon>Bosea</taxon>
    </lineage>
</organism>
<protein>
    <submittedName>
        <fullName evidence="8">Choline dehydrogenase</fullName>
    </submittedName>
</protein>
<keyword evidence="3 5" id="KW-0285">Flavoprotein</keyword>
<evidence type="ECO:0000313" key="8">
    <source>
        <dbReference type="EMBL" id="SDH63094.1"/>
    </source>
</evidence>
<dbReference type="SUPFAM" id="SSF54373">
    <property type="entry name" value="FAD-linked reductases, C-terminal domain"/>
    <property type="match status" value="1"/>
</dbReference>
<dbReference type="Pfam" id="PF05199">
    <property type="entry name" value="GMC_oxred_C"/>
    <property type="match status" value="1"/>
</dbReference>
<evidence type="ECO:0000256" key="1">
    <source>
        <dbReference type="ARBA" id="ARBA00001974"/>
    </source>
</evidence>
<keyword evidence="4 5" id="KW-0274">FAD</keyword>
<evidence type="ECO:0000256" key="2">
    <source>
        <dbReference type="ARBA" id="ARBA00010790"/>
    </source>
</evidence>
<dbReference type="Gene3D" id="3.50.50.60">
    <property type="entry name" value="FAD/NAD(P)-binding domain"/>
    <property type="match status" value="1"/>
</dbReference>
<sequence>MSGWLGESILTEWDVIIVGAGSAGCVLAGRLAEAGQGSILVIEAGPRDLSPWVHLPIGYGKTFYHRRINWMYRTTPQAELGGREIYQPRGKVVGGSSAINAMVYARGQAEDFDEWKRLGNPGWGWAEVLAAYKRMEDHALGASLWHGAGGPLHVENVAAEVHPLTPLFVRAAGEAGLRFNPDLNGATSEGAGFYQITTRGGRRESAARAFLHPARRRERVKLETGMQVTRILFDGRRAVGVEAQRGGETLRFGARREVVLSGGAFNSPQLLQLSGIGPAELLKQHGITPLLDQPAVGRNLQDHLCYDHVYRSKRPSLNDALLSWPARIGMAANYLLRRRGPLSLSVNQGGGFYRTKPELTRPDMQLYFSPLSYERAEPGVRALMKPDPFPGFSLSVSPCRPLSRGHVAIRSPDPLVAPEIAPNYLSEPEDLRILLEGARFLHRLAATPTLSAVIDAAIRPGPEAVNDAANVAAIRANAYSVFHPCGTCRMGPDASDAVVDATLRVHGIERLRVVDASIFPTIPSGNINAPAMMVGERASELMAAG</sequence>
<evidence type="ECO:0000256" key="4">
    <source>
        <dbReference type="ARBA" id="ARBA00022827"/>
    </source>
</evidence>
<accession>A0ABY0P8R4</accession>
<feature type="domain" description="Glucose-methanol-choline oxidoreductase N-terminal" evidence="6">
    <location>
        <begin position="90"/>
        <end position="113"/>
    </location>
</feature>
<dbReference type="PROSITE" id="PS00624">
    <property type="entry name" value="GMC_OXRED_2"/>
    <property type="match status" value="1"/>
</dbReference>
<gene>
    <name evidence="8" type="ORF">SAMN05421844_11046</name>
</gene>
<dbReference type="InterPro" id="IPR007867">
    <property type="entry name" value="GMC_OxRtase_C"/>
</dbReference>
<dbReference type="PROSITE" id="PS00623">
    <property type="entry name" value="GMC_OXRED_1"/>
    <property type="match status" value="1"/>
</dbReference>
<dbReference type="SUPFAM" id="SSF51905">
    <property type="entry name" value="FAD/NAD(P)-binding domain"/>
    <property type="match status" value="1"/>
</dbReference>
<evidence type="ECO:0000256" key="3">
    <source>
        <dbReference type="ARBA" id="ARBA00022630"/>
    </source>
</evidence>
<reference evidence="8 9" key="1">
    <citation type="submission" date="2016-10" db="EMBL/GenBank/DDBJ databases">
        <authorList>
            <person name="Varghese N."/>
            <person name="Submissions S."/>
        </authorList>
    </citation>
    <scope>NUCLEOTIDE SEQUENCE [LARGE SCALE GENOMIC DNA]</scope>
    <source>
        <strain evidence="8 9">DSM 26672</strain>
    </source>
</reference>
<feature type="domain" description="Glucose-methanol-choline oxidoreductase N-terminal" evidence="7">
    <location>
        <begin position="263"/>
        <end position="277"/>
    </location>
</feature>
<dbReference type="EMBL" id="FNBZ01000010">
    <property type="protein sequence ID" value="SDH63094.1"/>
    <property type="molecule type" value="Genomic_DNA"/>
</dbReference>
<dbReference type="PIRSF" id="PIRSF000137">
    <property type="entry name" value="Alcohol_oxidase"/>
    <property type="match status" value="1"/>
</dbReference>
<dbReference type="PANTHER" id="PTHR11552">
    <property type="entry name" value="GLUCOSE-METHANOL-CHOLINE GMC OXIDOREDUCTASE"/>
    <property type="match status" value="1"/>
</dbReference>
<comment type="similarity">
    <text evidence="2 5">Belongs to the GMC oxidoreductase family.</text>
</comment>
<dbReference type="Proteomes" id="UP000199468">
    <property type="component" value="Unassembled WGS sequence"/>
</dbReference>
<dbReference type="InterPro" id="IPR012132">
    <property type="entry name" value="GMC_OxRdtase"/>
</dbReference>
<keyword evidence="9" id="KW-1185">Reference proteome</keyword>
<dbReference type="PANTHER" id="PTHR11552:SF147">
    <property type="entry name" value="CHOLINE DEHYDROGENASE, MITOCHONDRIAL"/>
    <property type="match status" value="1"/>
</dbReference>
<dbReference type="Gene3D" id="3.30.560.10">
    <property type="entry name" value="Glucose Oxidase, domain 3"/>
    <property type="match status" value="1"/>
</dbReference>
<comment type="caution">
    <text evidence="8">The sequence shown here is derived from an EMBL/GenBank/DDBJ whole genome shotgun (WGS) entry which is preliminary data.</text>
</comment>
<name>A0ABY0P8R4_9HYPH</name>
<evidence type="ECO:0000259" key="6">
    <source>
        <dbReference type="PROSITE" id="PS00623"/>
    </source>
</evidence>
<proteinExistence type="inferred from homology"/>
<evidence type="ECO:0000313" key="9">
    <source>
        <dbReference type="Proteomes" id="UP000199468"/>
    </source>
</evidence>
<comment type="cofactor">
    <cofactor evidence="1">
        <name>FAD</name>
        <dbReference type="ChEBI" id="CHEBI:57692"/>
    </cofactor>
</comment>
<dbReference type="InterPro" id="IPR000172">
    <property type="entry name" value="GMC_OxRdtase_N"/>
</dbReference>
<evidence type="ECO:0000256" key="5">
    <source>
        <dbReference type="RuleBase" id="RU003968"/>
    </source>
</evidence>
<dbReference type="Pfam" id="PF00732">
    <property type="entry name" value="GMC_oxred_N"/>
    <property type="match status" value="1"/>
</dbReference>